<organism evidence="4 5">
    <name type="scientific">Rotaria socialis</name>
    <dbReference type="NCBI Taxonomy" id="392032"/>
    <lineage>
        <taxon>Eukaryota</taxon>
        <taxon>Metazoa</taxon>
        <taxon>Spiralia</taxon>
        <taxon>Gnathifera</taxon>
        <taxon>Rotifera</taxon>
        <taxon>Eurotatoria</taxon>
        <taxon>Bdelloidea</taxon>
        <taxon>Philodinida</taxon>
        <taxon>Philodinidae</taxon>
        <taxon>Rotaria</taxon>
    </lineage>
</organism>
<keyword evidence="1" id="KW-0677">Repeat</keyword>
<dbReference type="InterPro" id="IPR011042">
    <property type="entry name" value="6-blade_b-propeller_TolB-like"/>
</dbReference>
<keyword evidence="3" id="KW-1133">Transmembrane helix</keyword>
<dbReference type="PANTHER" id="PTHR24104:SF25">
    <property type="entry name" value="PROTEIN LIN-41"/>
    <property type="match status" value="1"/>
</dbReference>
<dbReference type="SUPFAM" id="SSF63829">
    <property type="entry name" value="Calcium-dependent phosphotriesterase"/>
    <property type="match status" value="2"/>
</dbReference>
<dbReference type="InterPro" id="IPR001258">
    <property type="entry name" value="NHL_repeat"/>
</dbReference>
<dbReference type="PROSITE" id="PS51125">
    <property type="entry name" value="NHL"/>
    <property type="match status" value="2"/>
</dbReference>
<evidence type="ECO:0000256" key="2">
    <source>
        <dbReference type="PROSITE-ProRule" id="PRU00504"/>
    </source>
</evidence>
<evidence type="ECO:0008006" key="6">
    <source>
        <dbReference type="Google" id="ProtNLM"/>
    </source>
</evidence>
<dbReference type="Gene3D" id="2.120.10.30">
    <property type="entry name" value="TolB, C-terminal domain"/>
    <property type="match status" value="2"/>
</dbReference>
<protein>
    <recommendedName>
        <fullName evidence="6">NHL repeat containing protein</fullName>
    </recommendedName>
</protein>
<reference evidence="4" key="1">
    <citation type="submission" date="2021-02" db="EMBL/GenBank/DDBJ databases">
        <authorList>
            <person name="Nowell W R."/>
        </authorList>
    </citation>
    <scope>NUCLEOTIDE SEQUENCE</scope>
</reference>
<evidence type="ECO:0000256" key="1">
    <source>
        <dbReference type="ARBA" id="ARBA00022737"/>
    </source>
</evidence>
<dbReference type="Proteomes" id="UP000663865">
    <property type="component" value="Unassembled WGS sequence"/>
</dbReference>
<dbReference type="AlphaFoldDB" id="A0A818QQP2"/>
<dbReference type="CDD" id="cd05819">
    <property type="entry name" value="NHL"/>
    <property type="match status" value="1"/>
</dbReference>
<evidence type="ECO:0000313" key="5">
    <source>
        <dbReference type="Proteomes" id="UP000663865"/>
    </source>
</evidence>
<evidence type="ECO:0000256" key="3">
    <source>
        <dbReference type="SAM" id="Phobius"/>
    </source>
</evidence>
<proteinExistence type="predicted"/>
<evidence type="ECO:0000313" key="4">
    <source>
        <dbReference type="EMBL" id="CAF3642901.1"/>
    </source>
</evidence>
<keyword evidence="3" id="KW-0472">Membrane</keyword>
<feature type="repeat" description="NHL" evidence="2">
    <location>
        <begin position="472"/>
        <end position="502"/>
    </location>
</feature>
<dbReference type="Gene3D" id="2.40.10.500">
    <property type="match status" value="1"/>
</dbReference>
<name>A0A818QQP2_9BILA</name>
<dbReference type="GO" id="GO:0008270">
    <property type="term" value="F:zinc ion binding"/>
    <property type="evidence" value="ECO:0007669"/>
    <property type="project" value="UniProtKB-KW"/>
</dbReference>
<accession>A0A818QQP2</accession>
<dbReference type="EMBL" id="CAJNYV010004092">
    <property type="protein sequence ID" value="CAF3642901.1"/>
    <property type="molecule type" value="Genomic_DNA"/>
</dbReference>
<dbReference type="Pfam" id="PF01436">
    <property type="entry name" value="NHL"/>
    <property type="match status" value="2"/>
</dbReference>
<dbReference type="PANTHER" id="PTHR24104">
    <property type="entry name" value="E3 UBIQUITIN-PROTEIN LIGASE NHLRC1-RELATED"/>
    <property type="match status" value="1"/>
</dbReference>
<gene>
    <name evidence="4" type="ORF">KIK155_LOCUS23031</name>
</gene>
<feature type="repeat" description="NHL" evidence="2">
    <location>
        <begin position="255"/>
        <end position="298"/>
    </location>
</feature>
<comment type="caution">
    <text evidence="4">The sequence shown here is derived from an EMBL/GenBank/DDBJ whole genome shotgun (WGS) entry which is preliminary data.</text>
</comment>
<dbReference type="InterPro" id="IPR050952">
    <property type="entry name" value="TRIM-NHL_E3_ligases"/>
</dbReference>
<keyword evidence="3" id="KW-0812">Transmembrane</keyword>
<sequence>MNTCRIIHVSRRSRSSKVAISTFQILSDRVYLFLSQVKPTPTKEQISTIDTQPPAETRVVSAQSTQFQSVSSKNIEMRNDANLSKSALLSPNDVNRSKSALLSPNDVNLSKSALLSPIDSNHFKKSSYNYAEVPEASSKEDKKKFSNPLMIAFAIGIIIAVIALVALSMSIYSIVRMSQTTITSSTTAATYILSWSATGTTVAGTGISGSPETNRLWNPWTIVLDSTNALYIADANNNRIQKWVIGYSMGTTVAGESNGVAGATPYYLNQPYGVYVDTNFNIYVADSANGRVQFFSSGALSGTTIAGIGGNGSALNQLNNNCGLALNENSSTLYIADTNNHRIMSYASGAATGTVAAGGNGAGTLINQLYGPMAVHFDSTTNSLVIANTGVHTIVRWAIGATVWTLVAGYPGFSGSLSTMLNSPACVIFDLLGNMYVADTGNYRIQFFSAGQRNGTTIAGVTGVQGNAANLLNNPRSIALDNQLNLYVADTSNNRIQMFSQL</sequence>
<feature type="transmembrane region" description="Helical" evidence="3">
    <location>
        <begin position="149"/>
        <end position="175"/>
    </location>
</feature>